<dbReference type="AlphaFoldDB" id="A0AA39TSD7"/>
<accession>A0AA39TSD7</accession>
<gene>
    <name evidence="1" type="ORF">IW261DRAFT_1406805</name>
</gene>
<organism evidence="1 2">
    <name type="scientific">Armillaria novae-zelandiae</name>
    <dbReference type="NCBI Taxonomy" id="153914"/>
    <lineage>
        <taxon>Eukaryota</taxon>
        <taxon>Fungi</taxon>
        <taxon>Dikarya</taxon>
        <taxon>Basidiomycota</taxon>
        <taxon>Agaricomycotina</taxon>
        <taxon>Agaricomycetes</taxon>
        <taxon>Agaricomycetidae</taxon>
        <taxon>Agaricales</taxon>
        <taxon>Marasmiineae</taxon>
        <taxon>Physalacriaceae</taxon>
        <taxon>Armillaria</taxon>
    </lineage>
</organism>
<reference evidence="1" key="1">
    <citation type="submission" date="2023-06" db="EMBL/GenBank/DDBJ databases">
        <authorList>
            <consortium name="Lawrence Berkeley National Laboratory"/>
            <person name="Ahrendt S."/>
            <person name="Sahu N."/>
            <person name="Indic B."/>
            <person name="Wong-Bajracharya J."/>
            <person name="Merenyi Z."/>
            <person name="Ke H.-M."/>
            <person name="Monk M."/>
            <person name="Kocsube S."/>
            <person name="Drula E."/>
            <person name="Lipzen A."/>
            <person name="Balint B."/>
            <person name="Henrissat B."/>
            <person name="Andreopoulos B."/>
            <person name="Martin F.M."/>
            <person name="Harder C.B."/>
            <person name="Rigling D."/>
            <person name="Ford K.L."/>
            <person name="Foster G.D."/>
            <person name="Pangilinan J."/>
            <person name="Papanicolaou A."/>
            <person name="Barry K."/>
            <person name="LaButti K."/>
            <person name="Viragh M."/>
            <person name="Koriabine M."/>
            <person name="Yan M."/>
            <person name="Riley R."/>
            <person name="Champramary S."/>
            <person name="Plett K.L."/>
            <person name="Tsai I.J."/>
            <person name="Slot J."/>
            <person name="Sipos G."/>
            <person name="Plett J."/>
            <person name="Nagy L.G."/>
            <person name="Grigoriev I.V."/>
        </authorList>
    </citation>
    <scope>NUCLEOTIDE SEQUENCE</scope>
    <source>
        <strain evidence="1">ICMP 16352</strain>
    </source>
</reference>
<evidence type="ECO:0000313" key="2">
    <source>
        <dbReference type="Proteomes" id="UP001175227"/>
    </source>
</evidence>
<dbReference type="EMBL" id="JAUEPR010000066">
    <property type="protein sequence ID" value="KAK0468777.1"/>
    <property type="molecule type" value="Genomic_DNA"/>
</dbReference>
<comment type="caution">
    <text evidence="1">The sequence shown here is derived from an EMBL/GenBank/DDBJ whole genome shotgun (WGS) entry which is preliminary data.</text>
</comment>
<name>A0AA39TSD7_9AGAR</name>
<evidence type="ECO:0000313" key="1">
    <source>
        <dbReference type="EMBL" id="KAK0468777.1"/>
    </source>
</evidence>
<keyword evidence="2" id="KW-1185">Reference proteome</keyword>
<proteinExistence type="predicted"/>
<protein>
    <submittedName>
        <fullName evidence="1">Uncharacterized protein</fullName>
    </submittedName>
</protein>
<dbReference type="Proteomes" id="UP001175227">
    <property type="component" value="Unassembled WGS sequence"/>
</dbReference>
<sequence length="133" mass="15477">MVLRSGLQTFKNIGTTHKGVERAFRILIPETAFLIWRLRCERRTQRGSNHDEVTGWRNVMSQRFEHGRLMADKLIFGPKATREQIVLDTWNGLIYKQDGGELLDSWIRTTGVLVGNSPRRNEWNQTRLIPTQS</sequence>